<dbReference type="Gene3D" id="1.10.287.70">
    <property type="match status" value="1"/>
</dbReference>
<comment type="similarity">
    <text evidence="2">Belongs to the glutamate-gated ion channel (TC 1.A.10.1) family.</text>
</comment>
<keyword evidence="7" id="KW-0675">Receptor</keyword>
<evidence type="ECO:0000256" key="5">
    <source>
        <dbReference type="ARBA" id="ARBA00022989"/>
    </source>
</evidence>
<dbReference type="GO" id="GO:0015276">
    <property type="term" value="F:ligand-gated monoatomic ion channel activity"/>
    <property type="evidence" value="ECO:0007669"/>
    <property type="project" value="InterPro"/>
</dbReference>
<organism evidence="11 12">
    <name type="scientific">Bombus vosnesenskii</name>
    <dbReference type="NCBI Taxonomy" id="207650"/>
    <lineage>
        <taxon>Eukaryota</taxon>
        <taxon>Metazoa</taxon>
        <taxon>Ecdysozoa</taxon>
        <taxon>Arthropoda</taxon>
        <taxon>Hexapoda</taxon>
        <taxon>Insecta</taxon>
        <taxon>Pterygota</taxon>
        <taxon>Neoptera</taxon>
        <taxon>Endopterygota</taxon>
        <taxon>Hymenoptera</taxon>
        <taxon>Apocrita</taxon>
        <taxon>Aculeata</taxon>
        <taxon>Apoidea</taxon>
        <taxon>Anthophila</taxon>
        <taxon>Apidae</taxon>
        <taxon>Bombus</taxon>
        <taxon>Pyrobombus</taxon>
    </lineage>
</organism>
<keyword evidence="4 9" id="KW-0812">Transmembrane</keyword>
<evidence type="ECO:0000256" key="4">
    <source>
        <dbReference type="ARBA" id="ARBA00022692"/>
    </source>
</evidence>
<dbReference type="GeneID" id="117235316"/>
<accession>A0A6J3KMM3</accession>
<dbReference type="InterPro" id="IPR001320">
    <property type="entry name" value="Iontro_rcpt_C"/>
</dbReference>
<feature type="transmembrane region" description="Helical" evidence="9">
    <location>
        <begin position="147"/>
        <end position="167"/>
    </location>
</feature>
<dbReference type="Pfam" id="PF00060">
    <property type="entry name" value="Lig_chan"/>
    <property type="match status" value="1"/>
</dbReference>
<evidence type="ECO:0000256" key="8">
    <source>
        <dbReference type="ARBA" id="ARBA00023180"/>
    </source>
</evidence>
<keyword evidence="5 9" id="KW-1133">Transmembrane helix</keyword>
<evidence type="ECO:0000256" key="2">
    <source>
        <dbReference type="ARBA" id="ARBA00008685"/>
    </source>
</evidence>
<dbReference type="RefSeq" id="XP_033353099.1">
    <property type="nucleotide sequence ID" value="XM_033497208.1"/>
</dbReference>
<dbReference type="PANTHER" id="PTHR42643:SF24">
    <property type="entry name" value="IONOTROPIC RECEPTOR 60A"/>
    <property type="match status" value="1"/>
</dbReference>
<evidence type="ECO:0000256" key="1">
    <source>
        <dbReference type="ARBA" id="ARBA00004651"/>
    </source>
</evidence>
<dbReference type="GO" id="GO:0050906">
    <property type="term" value="P:detection of stimulus involved in sensory perception"/>
    <property type="evidence" value="ECO:0007669"/>
    <property type="project" value="UniProtKB-ARBA"/>
</dbReference>
<feature type="transmembrane region" description="Helical" evidence="9">
    <location>
        <begin position="179"/>
        <end position="199"/>
    </location>
</feature>
<feature type="transmembrane region" description="Helical" evidence="9">
    <location>
        <begin position="110"/>
        <end position="127"/>
    </location>
</feature>
<comment type="subcellular location">
    <subcellularLocation>
        <location evidence="1">Cell membrane</location>
        <topology evidence="1">Multi-pass membrane protein</topology>
    </subcellularLocation>
</comment>
<feature type="transmembrane region" description="Helical" evidence="9">
    <location>
        <begin position="360"/>
        <end position="380"/>
    </location>
</feature>
<evidence type="ECO:0000313" key="11">
    <source>
        <dbReference type="Proteomes" id="UP000504631"/>
    </source>
</evidence>
<evidence type="ECO:0000256" key="3">
    <source>
        <dbReference type="ARBA" id="ARBA00022475"/>
    </source>
</evidence>
<sequence>MFYENDTKVTGICGDIWNLLACHLNFTLIPVKYGEHHFGEHLENGSYSGVMGLLDRNETQVILRTGYYALRTNLFDYTVPVWNTKYRLYIRSKYAYDNKWLLSMFTRETLCTHIFLILIFAVAGYIFQYGSRKNRKRNKQSKSRSGYFNFADHIFYTYSIMCCQGYLPRGFCDQSKILSTSKFLFAWLMLLVFSSSLIYRMTNRTMTPPFVDFDTLLKQSKYNVLIFEGSTIYELMKNAIHLPMYESYKLSERIFFEKNLSFIYKEVCFDKKLIATLENENEAYSRSKDFCPIVPVGKSYFQTWIGFGVPKHFPYKRSIDTSIIKLHEVGLIDILKDRWMKYRRNNIAKSPFKRIDINQVYLIFEILFIGIVLSLIILSLENLIFFCRKELT</sequence>
<evidence type="ECO:0000313" key="12">
    <source>
        <dbReference type="RefSeq" id="XP_033353099.1"/>
    </source>
</evidence>
<dbReference type="GO" id="GO:0005886">
    <property type="term" value="C:plasma membrane"/>
    <property type="evidence" value="ECO:0007669"/>
    <property type="project" value="UniProtKB-SubCell"/>
</dbReference>
<protein>
    <submittedName>
        <fullName evidence="12">Uncharacterized protein LOC117235316</fullName>
    </submittedName>
</protein>
<evidence type="ECO:0000256" key="9">
    <source>
        <dbReference type="SAM" id="Phobius"/>
    </source>
</evidence>
<evidence type="ECO:0000256" key="7">
    <source>
        <dbReference type="ARBA" id="ARBA00023170"/>
    </source>
</evidence>
<keyword evidence="3" id="KW-1003">Cell membrane</keyword>
<dbReference type="AlphaFoldDB" id="A0A6J3KMM3"/>
<dbReference type="KEGG" id="bvk:117235316"/>
<gene>
    <name evidence="12" type="primary">LOC117235316</name>
</gene>
<proteinExistence type="inferred from homology"/>
<keyword evidence="8" id="KW-0325">Glycoprotein</keyword>
<feature type="domain" description="Ionotropic glutamate receptor C-terminal" evidence="10">
    <location>
        <begin position="114"/>
        <end position="371"/>
    </location>
</feature>
<keyword evidence="6 9" id="KW-0472">Membrane</keyword>
<keyword evidence="11" id="KW-1185">Reference proteome</keyword>
<dbReference type="Gene3D" id="3.40.190.10">
    <property type="entry name" value="Periplasmic binding protein-like II"/>
    <property type="match status" value="3"/>
</dbReference>
<reference evidence="12" key="1">
    <citation type="submission" date="2025-08" db="UniProtKB">
        <authorList>
            <consortium name="RefSeq"/>
        </authorList>
    </citation>
    <scope>IDENTIFICATION</scope>
    <source>
        <tissue evidence="12">Muscle</tissue>
    </source>
</reference>
<evidence type="ECO:0000259" key="10">
    <source>
        <dbReference type="Pfam" id="PF00060"/>
    </source>
</evidence>
<evidence type="ECO:0000256" key="6">
    <source>
        <dbReference type="ARBA" id="ARBA00023136"/>
    </source>
</evidence>
<dbReference type="InterPro" id="IPR052192">
    <property type="entry name" value="Insect_Ionotropic_Sensory_Rcpt"/>
</dbReference>
<dbReference type="SUPFAM" id="SSF53850">
    <property type="entry name" value="Periplasmic binding protein-like II"/>
    <property type="match status" value="1"/>
</dbReference>
<dbReference type="PANTHER" id="PTHR42643">
    <property type="entry name" value="IONOTROPIC RECEPTOR 20A-RELATED"/>
    <property type="match status" value="1"/>
</dbReference>
<dbReference type="Proteomes" id="UP000504631">
    <property type="component" value="Unplaced"/>
</dbReference>
<name>A0A6J3KMM3_9HYME</name>